<feature type="transmembrane region" description="Helical" evidence="6">
    <location>
        <begin position="107"/>
        <end position="125"/>
    </location>
</feature>
<feature type="transmembrane region" description="Helical" evidence="6">
    <location>
        <begin position="12"/>
        <end position="32"/>
    </location>
</feature>
<evidence type="ECO:0000256" key="2">
    <source>
        <dbReference type="ARBA" id="ARBA00009773"/>
    </source>
</evidence>
<name>A0AA88GW44_NAELO</name>
<comment type="similarity">
    <text evidence="2">Belongs to the autoinducer-2 exporter (AI-2E) (TC 2.A.86) family.</text>
</comment>
<evidence type="ECO:0000313" key="8">
    <source>
        <dbReference type="Proteomes" id="UP000816034"/>
    </source>
</evidence>
<evidence type="ECO:0000256" key="5">
    <source>
        <dbReference type="ARBA" id="ARBA00023136"/>
    </source>
</evidence>
<organism evidence="7 8">
    <name type="scientific">Naegleria lovaniensis</name>
    <name type="common">Amoeba</name>
    <dbReference type="NCBI Taxonomy" id="51637"/>
    <lineage>
        <taxon>Eukaryota</taxon>
        <taxon>Discoba</taxon>
        <taxon>Heterolobosea</taxon>
        <taxon>Tetramitia</taxon>
        <taxon>Eutetramitia</taxon>
        <taxon>Vahlkampfiidae</taxon>
        <taxon>Naegleria</taxon>
    </lineage>
</organism>
<dbReference type="PANTHER" id="PTHR21716:SF4">
    <property type="entry name" value="TRANSMEMBRANE PROTEIN 245"/>
    <property type="match status" value="1"/>
</dbReference>
<feature type="transmembrane region" description="Helical" evidence="6">
    <location>
        <begin position="271"/>
        <end position="294"/>
    </location>
</feature>
<evidence type="ECO:0008006" key="9">
    <source>
        <dbReference type="Google" id="ProtNLM"/>
    </source>
</evidence>
<comment type="subcellular location">
    <subcellularLocation>
        <location evidence="1">Membrane</location>
        <topology evidence="1">Multi-pass membrane protein</topology>
    </subcellularLocation>
</comment>
<keyword evidence="3 6" id="KW-0812">Transmembrane</keyword>
<keyword evidence="8" id="KW-1185">Reference proteome</keyword>
<keyword evidence="5 6" id="KW-0472">Membrane</keyword>
<evidence type="ECO:0000256" key="3">
    <source>
        <dbReference type="ARBA" id="ARBA00022692"/>
    </source>
</evidence>
<feature type="transmembrane region" description="Helical" evidence="6">
    <location>
        <begin position="418"/>
        <end position="441"/>
    </location>
</feature>
<dbReference type="PANTHER" id="PTHR21716">
    <property type="entry name" value="TRANSMEMBRANE PROTEIN"/>
    <property type="match status" value="1"/>
</dbReference>
<accession>A0AA88GW44</accession>
<evidence type="ECO:0000256" key="6">
    <source>
        <dbReference type="SAM" id="Phobius"/>
    </source>
</evidence>
<feature type="transmembrane region" description="Helical" evidence="6">
    <location>
        <begin position="453"/>
        <end position="470"/>
    </location>
</feature>
<dbReference type="InterPro" id="IPR002549">
    <property type="entry name" value="AI-2E-like"/>
</dbReference>
<dbReference type="EMBL" id="PYSW02000011">
    <property type="protein sequence ID" value="KAG2388112.1"/>
    <property type="molecule type" value="Genomic_DNA"/>
</dbReference>
<protein>
    <recommendedName>
        <fullName evidence="9">Transmembrane protein</fullName>
    </recommendedName>
</protein>
<feature type="transmembrane region" description="Helical" evidence="6">
    <location>
        <begin position="132"/>
        <end position="151"/>
    </location>
</feature>
<proteinExistence type="inferred from homology"/>
<dbReference type="Pfam" id="PF01594">
    <property type="entry name" value="AI-2E_transport"/>
    <property type="match status" value="1"/>
</dbReference>
<evidence type="ECO:0000256" key="1">
    <source>
        <dbReference type="ARBA" id="ARBA00004141"/>
    </source>
</evidence>
<evidence type="ECO:0000256" key="4">
    <source>
        <dbReference type="ARBA" id="ARBA00022989"/>
    </source>
</evidence>
<keyword evidence="4 6" id="KW-1133">Transmembrane helix</keyword>
<feature type="transmembrane region" description="Helical" evidence="6">
    <location>
        <begin position="306"/>
        <end position="322"/>
    </location>
</feature>
<feature type="transmembrane region" description="Helical" evidence="6">
    <location>
        <begin position="76"/>
        <end position="95"/>
    </location>
</feature>
<reference evidence="7 8" key="1">
    <citation type="journal article" date="2018" name="BMC Genomics">
        <title>The genome of Naegleria lovaniensis, the basis for a comparative approach to unravel pathogenicity factors of the human pathogenic amoeba N. fowleri.</title>
        <authorList>
            <person name="Liechti N."/>
            <person name="Schurch N."/>
            <person name="Bruggmann R."/>
            <person name="Wittwer M."/>
        </authorList>
    </citation>
    <scope>NUCLEOTIDE SEQUENCE [LARGE SCALE GENOMIC DNA]</scope>
    <source>
        <strain evidence="7 8">ATCC 30569</strain>
    </source>
</reference>
<feature type="transmembrane region" description="Helical" evidence="6">
    <location>
        <begin position="358"/>
        <end position="379"/>
    </location>
</feature>
<evidence type="ECO:0000313" key="7">
    <source>
        <dbReference type="EMBL" id="KAG2388112.1"/>
    </source>
</evidence>
<feature type="transmembrane region" description="Helical" evidence="6">
    <location>
        <begin position="386"/>
        <end position="406"/>
    </location>
</feature>
<dbReference type="GO" id="GO:0016020">
    <property type="term" value="C:membrane"/>
    <property type="evidence" value="ECO:0007669"/>
    <property type="project" value="UniProtKB-SubCell"/>
</dbReference>
<comment type="caution">
    <text evidence="7">The sequence shown here is derived from an EMBL/GenBank/DDBJ whole genome shotgun (WGS) entry which is preliminary data.</text>
</comment>
<dbReference type="Proteomes" id="UP000816034">
    <property type="component" value="Unassembled WGS sequence"/>
</dbReference>
<dbReference type="RefSeq" id="XP_044552104.1">
    <property type="nucleotide sequence ID" value="XM_044699827.1"/>
</dbReference>
<sequence length="554" mass="63229">MPLPERVRRYTFYTLGGFIFLALASIILYNNYLLIEPHLHIIFWSMCTSILLTKLKQPIKSFLISYTKSIDYKIRIVFALFFWANYAYFLMNFLIRWFEYNHGQRFMFTLIYILVAMILLSPFLLTTDTLSTIVTMIVASFVLISITLLVARTGYIESKKATELIGDFIDKNKDVFLESINNYKNAIVEQTNNHSNLLPVTKPSENVTVWKTAERYCDMMLGAANSQYDFLHNITSMVMSKKSANNTLSSLLGNKFCKKQVIYLQDNIYSFIQYLLGLVASNINILGSSLQTFFQTLVDLISNLKVLVFSSFLFILFVFYFVKHDEFFVETAKKVSPLTEEESTVIIESIDTNIIKTLYYLISFGVINFLITTFSFYLVDFEIVFIFGFLSFFLSVIPLISNWVIWLPATIYLLSRDGFVSISWVIVLVAHLSLYAIDTMLFTRLFKKRNPTLLGVSIILGIYVFGQSGILKGPLFVTLAVTLFDIFSGYVTMANKEEQIVSSGGTNVGSKRPSHSKTLSFFELFTPRGVGDEIIKEEIVAAQTTTATESSNTK</sequence>
<gene>
    <name evidence="7" type="ORF">C9374_000962</name>
</gene>
<dbReference type="AlphaFoldDB" id="A0AA88GW44"/>
<dbReference type="GeneID" id="68093418"/>